<evidence type="ECO:0000259" key="11">
    <source>
        <dbReference type="Pfam" id="PF04310"/>
    </source>
</evidence>
<evidence type="ECO:0000313" key="13">
    <source>
        <dbReference type="EMBL" id="RDK89578.1"/>
    </source>
</evidence>
<dbReference type="GO" id="GO:0005737">
    <property type="term" value="C:cytoplasm"/>
    <property type="evidence" value="ECO:0007669"/>
    <property type="project" value="UniProtKB-UniRule"/>
</dbReference>
<keyword evidence="1 10" id="KW-0963">Cytoplasm</keyword>
<dbReference type="Pfam" id="PF13558">
    <property type="entry name" value="SbcC_Walker_B"/>
    <property type="match status" value="1"/>
</dbReference>
<dbReference type="Pfam" id="PF16330">
    <property type="entry name" value="MukB_hinge"/>
    <property type="match status" value="1"/>
</dbReference>
<comment type="caution">
    <text evidence="13">The sequence shown here is derived from an EMBL/GenBank/DDBJ whole genome shotgun (WGS) entry which is preliminary data.</text>
</comment>
<comment type="domain">
    <text evidence="10">The hinge domain, which separates the large intramolecular coiled coil regions, allows the homodimerization, forming a V-shaped homodimer.</text>
</comment>
<proteinExistence type="inferred from homology"/>
<dbReference type="NCBIfam" id="NF003422">
    <property type="entry name" value="PRK04863.1"/>
    <property type="match status" value="1"/>
</dbReference>
<keyword evidence="5 10" id="KW-0067">ATP-binding</keyword>
<keyword evidence="6 10" id="KW-0175">Coiled coil</keyword>
<feature type="coiled-coil region" evidence="10">
    <location>
        <begin position="559"/>
        <end position="586"/>
    </location>
</feature>
<dbReference type="Gene3D" id="3.30.70.3500">
    <property type="entry name" value="MukB, hinge domain"/>
    <property type="match status" value="1"/>
</dbReference>
<dbReference type="GO" id="GO:0003677">
    <property type="term" value="F:DNA binding"/>
    <property type="evidence" value="ECO:0007669"/>
    <property type="project" value="UniProtKB-UniRule"/>
</dbReference>
<comment type="function">
    <text evidence="10">Plays a central role in chromosome condensation, segregation and cell cycle progression. Functions as a homodimer, which is essential for chromosome partition. Involved in negative DNA supercoiling in vivo, and by this means organize and compact chromosomes. May achieve or facilitate chromosome segregation by condensation DNA from both sides of a centrally located replisome during cell division.</text>
</comment>
<accession>A0A370QMN0</accession>
<evidence type="ECO:0000256" key="7">
    <source>
        <dbReference type="ARBA" id="ARBA00023067"/>
    </source>
</evidence>
<evidence type="ECO:0000256" key="9">
    <source>
        <dbReference type="ARBA" id="ARBA00023306"/>
    </source>
</evidence>
<dbReference type="OrthoDB" id="6722439at2"/>
<evidence type="ECO:0000256" key="2">
    <source>
        <dbReference type="ARBA" id="ARBA00022618"/>
    </source>
</evidence>
<feature type="domain" description="MukB N-terminal" evidence="11">
    <location>
        <begin position="2"/>
        <end position="227"/>
    </location>
</feature>
<dbReference type="Gene3D" id="1.20.58.850">
    <property type="match status" value="1"/>
</dbReference>
<sequence length="1485" mass="169143">MIERGKFRSLTLVNWNGFFARTFDLDELVTTLSGGNGAGKSTTMAAFVTALIPDLTLLHFRNTTEAGATTGSRDKGLHGKLRPGVCYSALDIVNSRHQRIVVGVRLQQVAGRDRKVDIKPFIIQGLPTAYQPTEVLTETVGTRQARVLPLQELKERLEAIEGVQFKQFNSITDYHSLMFDLGAIPKRLRSASDRSKFYRLIEASLYGGISSAITRSLRDYLLPENSGVRKAFQDMEAALRENRMTLEAIRVTQSDRDLFKHLISEATSYVAADYMRHANERRIHLDQALVLRRDLLGSRKQLLNEQYRHVEMSRELGEQSGAESDLETDYQAASDHLNLVQTAMRQQEKIERYQSDLEDLSYRLEEQTEVVAEATELNAEYEARSEAAELEVDELKSQLADYQQALDVQQTRAIQYQQALQALERARQLCQLPDLSMDNAEEHLEAFQAREQEATEILLQLEQKISVADAAVSQFENAYQLVIKLVGDVSRSEAWQAGRTLLRDWPGMQHQAERLQPLRMQLSELEQRLRSQQDAERLLQEFCKRSGQTCQPEELDEMLAGAEAQVESLSAEASQVSEQRMAVRQELEQIASRTKELTARAPAWLAAQEALTQLSEQCGESLEDSRQITEQMQQLLEREREATVERDDVTQQRRMVESQIERLSQPSGAEDARMIALAERFGGVLLSEIYEDVTLDDAPYFSALYGPSRHAIVVPDLSLVRDSLAGLEDCPEDLYLIEGDPQSFDDSVFAAEELEGAVVVKIADRQWRYSRFPEVPIFGRAARESRLETLYAERDELAERYATLSFDVQKTQRLHQAFSRFIGTHLAVAFESDPEAELRQLNSRRGEIERMISNQDGQGQQQRQQLTQAKENVALLNKLVPLTGLLLDETLADRVDEIREELDEAQEASRYLQQNGAALAQLEPVIAVLQSDPEQHEQLQIDYQQAQHNQRVAKQQAFALTEVIQRRAHFSYSDSAGMLTENSDLNDKLRQRLEQAESERTRSREQLRQQQTQLAQYNQVLASLKSSHDAKRDMLKELTQELQDIGVQADASAEERARGRRDELHALLSANRARRNQLEKQITFCEAEMDSLQKKLRKVERDYHAIREQVVTAKAGWCAVMRLVKDNGVERRLHKRELAYMDGDELRSMSDKALGALRLAVADNEHLRDVLRLSEDSKHPERKIQFYIAVYQHLRERIRQDIIRTDDPLDAIEQMEIELARLTEELTSREQKLAISSKSVANIIRKTIQREQNRIRMLNQGLQAVAFGQVKSVRLNVNVRESHATLLAVLAEQQEQHQDLFNSSRLTFSEALAKLYQRLNPQVDMGQRTPQTIGEELLDYRNYLDMDVEVNRGSDGWLRAESGALSTGEAIGTGMSILVMVVQSWEEESRRLRGKDISPCRLLFLDEAARLDAKSIATLFELCDRLEMQLIIAAPENISPEKGTTYKLMRKVFNNVEHVHVVGLRGFATDKKVSDSLDAIESAQS</sequence>
<comment type="subunit">
    <text evidence="10">Homodimerization via its hinge domain. Binds to DNA via its C-terminal region. Interacts, and probably forms a ternary complex, with MukE and MukF via its C-terminal region. The complex formation is stimulated by calcium or magnesium. Interacts with tubulin-related protein FtsZ.</text>
</comment>
<dbReference type="InterPro" id="IPR027417">
    <property type="entry name" value="P-loop_NTPase"/>
</dbReference>
<protein>
    <recommendedName>
        <fullName evidence="10">Chromosome partition protein MukB</fullName>
    </recommendedName>
    <alternativeName>
        <fullName evidence="10">Structural maintenance of chromosome-related protein</fullName>
    </alternativeName>
</protein>
<dbReference type="RefSeq" id="WP_115459447.1">
    <property type="nucleotide sequence ID" value="NZ_QRAP01000007.1"/>
</dbReference>
<feature type="coiled-coil region" evidence="10">
    <location>
        <begin position="622"/>
        <end position="652"/>
    </location>
</feature>
<reference evidence="13 14" key="1">
    <citation type="submission" date="2018-07" db="EMBL/GenBank/DDBJ databases">
        <title>Genomic Encyclopedia of Type Strains, Phase IV (KMG-IV): sequencing the most valuable type-strain genomes for metagenomic binning, comparative biology and taxonomic classification.</title>
        <authorList>
            <person name="Goeker M."/>
        </authorList>
    </citation>
    <scope>NUCLEOTIDE SEQUENCE [LARGE SCALE GENOMIC DNA]</scope>
    <source>
        <strain evidence="13 14">DSM 103736</strain>
    </source>
</reference>
<dbReference type="GO" id="GO:0051301">
    <property type="term" value="P:cell division"/>
    <property type="evidence" value="ECO:0007669"/>
    <property type="project" value="UniProtKB-KW"/>
</dbReference>
<keyword evidence="7 10" id="KW-0226">DNA condensation</keyword>
<feature type="coiled-coil region" evidence="10">
    <location>
        <begin position="888"/>
        <end position="1109"/>
    </location>
</feature>
<dbReference type="EMBL" id="QRAP01000007">
    <property type="protein sequence ID" value="RDK89578.1"/>
    <property type="molecule type" value="Genomic_DNA"/>
</dbReference>
<dbReference type="Gene3D" id="3.40.1140.10">
    <property type="match status" value="2"/>
</dbReference>
<dbReference type="SUPFAM" id="SSF52540">
    <property type="entry name" value="P-loop containing nucleoside triphosphate hydrolases"/>
    <property type="match status" value="2"/>
</dbReference>
<dbReference type="FunFam" id="3.40.1140.10:FF:000002">
    <property type="entry name" value="Chromosome partition protein MukB"/>
    <property type="match status" value="1"/>
</dbReference>
<dbReference type="InterPro" id="IPR042501">
    <property type="entry name" value="MukB_hinge_sf"/>
</dbReference>
<comment type="subcellular location">
    <subcellularLocation>
        <location evidence="10">Cytoplasm</location>
        <location evidence="10">Nucleoid</location>
    </subcellularLocation>
    <text evidence="10">Restricted to the nucleoid region.</text>
</comment>
<dbReference type="GO" id="GO:0006260">
    <property type="term" value="P:DNA replication"/>
    <property type="evidence" value="ECO:0007669"/>
    <property type="project" value="UniProtKB-UniRule"/>
</dbReference>
<feature type="binding site" evidence="10">
    <location>
        <begin position="34"/>
        <end position="41"/>
    </location>
    <ligand>
        <name>ATP</name>
        <dbReference type="ChEBI" id="CHEBI:30616"/>
    </ligand>
</feature>
<dbReference type="GO" id="GO:0007059">
    <property type="term" value="P:chromosome segregation"/>
    <property type="evidence" value="ECO:0007669"/>
    <property type="project" value="UniProtKB-UniRule"/>
</dbReference>
<evidence type="ECO:0000259" key="12">
    <source>
        <dbReference type="Pfam" id="PF16330"/>
    </source>
</evidence>
<keyword evidence="9 10" id="KW-0131">Cell cycle</keyword>
<dbReference type="Proteomes" id="UP000254848">
    <property type="component" value="Unassembled WGS sequence"/>
</dbReference>
<keyword evidence="14" id="KW-1185">Reference proteome</keyword>
<evidence type="ECO:0000256" key="3">
    <source>
        <dbReference type="ARBA" id="ARBA00022741"/>
    </source>
</evidence>
<dbReference type="Pfam" id="PF04310">
    <property type="entry name" value="MukB"/>
    <property type="match status" value="1"/>
</dbReference>
<dbReference type="PIRSF" id="PIRSF005246">
    <property type="entry name" value="MukB"/>
    <property type="match status" value="1"/>
</dbReference>
<dbReference type="InterPro" id="IPR012090">
    <property type="entry name" value="MukB"/>
</dbReference>
<evidence type="ECO:0000256" key="8">
    <source>
        <dbReference type="ARBA" id="ARBA00023125"/>
    </source>
</evidence>
<gene>
    <name evidence="10" type="primary">mukB</name>
    <name evidence="13" type="ORF">C8D90_107231</name>
</gene>
<evidence type="ECO:0000256" key="4">
    <source>
        <dbReference type="ARBA" id="ARBA00022829"/>
    </source>
</evidence>
<dbReference type="PANTHER" id="PTHR42963">
    <property type="entry name" value="CHROMOSOME PARTITION PROTEIN MUKB"/>
    <property type="match status" value="1"/>
</dbReference>
<keyword evidence="8 10" id="KW-0238">DNA-binding</keyword>
<dbReference type="PANTHER" id="PTHR42963:SF1">
    <property type="entry name" value="DUF4476 DOMAIN-CONTAINING PROTEIN"/>
    <property type="match status" value="1"/>
</dbReference>
<feature type="domain" description="MukB hinge" evidence="12">
    <location>
        <begin position="645"/>
        <end position="810"/>
    </location>
</feature>
<dbReference type="GO" id="GO:0005524">
    <property type="term" value="F:ATP binding"/>
    <property type="evidence" value="ECO:0007669"/>
    <property type="project" value="UniProtKB-UniRule"/>
</dbReference>
<dbReference type="InterPro" id="IPR050308">
    <property type="entry name" value="MukB/SMC"/>
</dbReference>
<keyword evidence="3 10" id="KW-0547">Nucleotide-binding</keyword>
<evidence type="ECO:0000256" key="6">
    <source>
        <dbReference type="ARBA" id="ARBA00023054"/>
    </source>
</evidence>
<evidence type="ECO:0000256" key="10">
    <source>
        <dbReference type="HAMAP-Rule" id="MF_01800"/>
    </source>
</evidence>
<evidence type="ECO:0000256" key="1">
    <source>
        <dbReference type="ARBA" id="ARBA00022490"/>
    </source>
</evidence>
<feature type="coiled-coil region" evidence="10">
    <location>
        <begin position="343"/>
        <end position="478"/>
    </location>
</feature>
<keyword evidence="2 10" id="KW-0132">Cell division</keyword>
<organism evidence="13 14">
    <name type="scientific">Enterobacillus tribolii</name>
    <dbReference type="NCBI Taxonomy" id="1487935"/>
    <lineage>
        <taxon>Bacteria</taxon>
        <taxon>Pseudomonadati</taxon>
        <taxon>Pseudomonadota</taxon>
        <taxon>Gammaproteobacteria</taxon>
        <taxon>Enterobacterales</taxon>
        <taxon>Hafniaceae</taxon>
        <taxon>Enterobacillus</taxon>
    </lineage>
</organism>
<dbReference type="InterPro" id="IPR032520">
    <property type="entry name" value="MukB_hinge"/>
</dbReference>
<comment type="similarity">
    <text evidence="10">Belongs to the SMC family. MukB subfamily.</text>
</comment>
<dbReference type="InterPro" id="IPR007406">
    <property type="entry name" value="MukB_N_dom"/>
</dbReference>
<dbReference type="HAMAP" id="MF_01800">
    <property type="entry name" value="MukB"/>
    <property type="match status" value="1"/>
</dbReference>
<dbReference type="GO" id="GO:0030261">
    <property type="term" value="P:chromosome condensation"/>
    <property type="evidence" value="ECO:0007669"/>
    <property type="project" value="UniProtKB-KW"/>
</dbReference>
<keyword evidence="4 10" id="KW-0159">Chromosome partition</keyword>
<dbReference type="Gene3D" id="1.20.5.420">
    <property type="entry name" value="Immunoglobulin FC, subunit C"/>
    <property type="match status" value="1"/>
</dbReference>
<feature type="region of interest" description="Flexible hinge" evidence="10">
    <location>
        <begin position="666"/>
        <end position="783"/>
    </location>
</feature>
<dbReference type="GO" id="GO:0009295">
    <property type="term" value="C:nucleoid"/>
    <property type="evidence" value="ECO:0007669"/>
    <property type="project" value="UniProtKB-SubCell"/>
</dbReference>
<name>A0A370QMN0_9GAMM</name>
<evidence type="ECO:0000313" key="14">
    <source>
        <dbReference type="Proteomes" id="UP000254848"/>
    </source>
</evidence>
<evidence type="ECO:0000256" key="5">
    <source>
        <dbReference type="ARBA" id="ARBA00022840"/>
    </source>
</evidence>